<reference evidence="2" key="1">
    <citation type="journal article" date="2020" name="Stud. Mycol.">
        <title>101 Dothideomycetes genomes: a test case for predicting lifestyles and emergence of pathogens.</title>
        <authorList>
            <person name="Haridas S."/>
            <person name="Albert R."/>
            <person name="Binder M."/>
            <person name="Bloem J."/>
            <person name="Labutti K."/>
            <person name="Salamov A."/>
            <person name="Andreopoulos B."/>
            <person name="Baker S."/>
            <person name="Barry K."/>
            <person name="Bills G."/>
            <person name="Bluhm B."/>
            <person name="Cannon C."/>
            <person name="Castanera R."/>
            <person name="Culley D."/>
            <person name="Daum C."/>
            <person name="Ezra D."/>
            <person name="Gonzalez J."/>
            <person name="Henrissat B."/>
            <person name="Kuo A."/>
            <person name="Liang C."/>
            <person name="Lipzen A."/>
            <person name="Lutzoni F."/>
            <person name="Magnuson J."/>
            <person name="Mondo S."/>
            <person name="Nolan M."/>
            <person name="Ohm R."/>
            <person name="Pangilinan J."/>
            <person name="Park H.-J."/>
            <person name="Ramirez L."/>
            <person name="Alfaro M."/>
            <person name="Sun H."/>
            <person name="Tritt A."/>
            <person name="Yoshinaga Y."/>
            <person name="Zwiers L.-H."/>
            <person name="Turgeon B."/>
            <person name="Goodwin S."/>
            <person name="Spatafora J."/>
            <person name="Crous P."/>
            <person name="Grigoriev I."/>
        </authorList>
    </citation>
    <scope>NUCLEOTIDE SEQUENCE</scope>
    <source>
        <strain evidence="2">CBS 122681</strain>
    </source>
</reference>
<sequence>MGLRAIESDMDAGPCHNDASCTPFSLISTCGCVHQNKSPLISLCDFDSVQSMPKAGLGRSDMNEDGDSGDSYRWAKAVIVQSFDLCNSRDQPLNSPISPQSQRPETVPGQRTGSS</sequence>
<evidence type="ECO:0000313" key="2">
    <source>
        <dbReference type="EMBL" id="KAF2653544.1"/>
    </source>
</evidence>
<keyword evidence="3" id="KW-1185">Reference proteome</keyword>
<dbReference type="PROSITE" id="PS51257">
    <property type="entry name" value="PROKAR_LIPOPROTEIN"/>
    <property type="match status" value="1"/>
</dbReference>
<dbReference type="EMBL" id="MU004379">
    <property type="protein sequence ID" value="KAF2653544.1"/>
    <property type="molecule type" value="Genomic_DNA"/>
</dbReference>
<evidence type="ECO:0000256" key="1">
    <source>
        <dbReference type="SAM" id="MobiDB-lite"/>
    </source>
</evidence>
<evidence type="ECO:0000313" key="3">
    <source>
        <dbReference type="Proteomes" id="UP000799324"/>
    </source>
</evidence>
<proteinExistence type="predicted"/>
<feature type="region of interest" description="Disordered" evidence="1">
    <location>
        <begin position="89"/>
        <end position="115"/>
    </location>
</feature>
<dbReference type="AlphaFoldDB" id="A0A6A6T4T8"/>
<dbReference type="Proteomes" id="UP000799324">
    <property type="component" value="Unassembled WGS sequence"/>
</dbReference>
<name>A0A6A6T4T8_9PLEO</name>
<protein>
    <submittedName>
        <fullName evidence="2">Uncharacterized protein</fullName>
    </submittedName>
</protein>
<accession>A0A6A6T4T8</accession>
<gene>
    <name evidence="2" type="ORF">K491DRAFT_680422</name>
</gene>
<organism evidence="2 3">
    <name type="scientific">Lophiostoma macrostomum CBS 122681</name>
    <dbReference type="NCBI Taxonomy" id="1314788"/>
    <lineage>
        <taxon>Eukaryota</taxon>
        <taxon>Fungi</taxon>
        <taxon>Dikarya</taxon>
        <taxon>Ascomycota</taxon>
        <taxon>Pezizomycotina</taxon>
        <taxon>Dothideomycetes</taxon>
        <taxon>Pleosporomycetidae</taxon>
        <taxon>Pleosporales</taxon>
        <taxon>Lophiostomataceae</taxon>
        <taxon>Lophiostoma</taxon>
    </lineage>
</organism>